<dbReference type="Pfam" id="PF09700">
    <property type="entry name" value="Cas_Cmr3"/>
    <property type="match status" value="1"/>
</dbReference>
<reference evidence="1 2" key="1">
    <citation type="submission" date="2024-02" db="EMBL/GenBank/DDBJ databases">
        <title>Herpetosiphon gulosus NBRC 112829.</title>
        <authorList>
            <person name="Ichikawa N."/>
            <person name="Katano-Makiyama Y."/>
            <person name="Hidaka K."/>
        </authorList>
    </citation>
    <scope>NUCLEOTIDE SEQUENCE [LARGE SCALE GENOMIC DNA]</scope>
    <source>
        <strain evidence="1 2">NBRC 112829</strain>
    </source>
</reference>
<dbReference type="EMBL" id="BAABRU010000033">
    <property type="protein sequence ID" value="GAA5531111.1"/>
    <property type="molecule type" value="Genomic_DNA"/>
</dbReference>
<evidence type="ECO:0008006" key="3">
    <source>
        <dbReference type="Google" id="ProtNLM"/>
    </source>
</evidence>
<dbReference type="InterPro" id="IPR019117">
    <property type="entry name" value="CRISPR-assoc_protein_Cmr3"/>
</dbReference>
<accession>A0ABP9X8E7</accession>
<dbReference type="CDD" id="cd09748">
    <property type="entry name" value="Cmr3_III-B"/>
    <property type="match status" value="1"/>
</dbReference>
<name>A0ABP9X8E7_9CHLR</name>
<protein>
    <recommendedName>
        <fullName evidence="3">CRISPR-associated protein Cmr3</fullName>
    </recommendedName>
</protein>
<dbReference type="Gene3D" id="2.60.40.4350">
    <property type="match status" value="1"/>
</dbReference>
<proteinExistence type="predicted"/>
<comment type="caution">
    <text evidence="1">The sequence shown here is derived from an EMBL/GenBank/DDBJ whole genome shotgun (WGS) entry which is preliminary data.</text>
</comment>
<dbReference type="Proteomes" id="UP001428290">
    <property type="component" value="Unassembled WGS sequence"/>
</dbReference>
<gene>
    <name evidence="1" type="ORF">Hgul01_04935</name>
</gene>
<dbReference type="RefSeq" id="WP_345724695.1">
    <property type="nucleotide sequence ID" value="NZ_BAABRU010000033.1"/>
</dbReference>
<evidence type="ECO:0000313" key="1">
    <source>
        <dbReference type="EMBL" id="GAA5531111.1"/>
    </source>
</evidence>
<sequence length="408" mass="45315">MPRDLWLIQPFNSLVVADGRPFENQPGARAKSLSFPPPSVTAGGFRARAGVKANYDFAQKLTPEQHKTLLNMQVHGPILLKESLDLLIPFVAIPADALIRQDGSNVTCYRLQPLDPAYFPSEQTDLNQPDPKHPNQPRFALVGSQQLTKGKAPANLPRFWNWDGLFLPWLINPHIHEFSLEQQVADGQMLDLERDTRTHVGITASTQVAEDGQLFQTQGLNFHTLAASYSLGLWSETPIDSAVASLGAERRLINWRQSAIPVSPNFTNIHPAILNDIKQAKHCRIVLLTPAIWDAGFYPNKLPTFELPITATIKAVVNPRPEYVSGWDLQAQTPRETRRLAAAGTVLFVELAGSEAEIEQWAHQIWFHNISSCDKKPKEGHIADQAAKDGFGLAVLGTWNDGYLQELA</sequence>
<evidence type="ECO:0000313" key="2">
    <source>
        <dbReference type="Proteomes" id="UP001428290"/>
    </source>
</evidence>
<keyword evidence="2" id="KW-1185">Reference proteome</keyword>
<organism evidence="1 2">
    <name type="scientific">Herpetosiphon gulosus</name>
    <dbReference type="NCBI Taxonomy" id="1973496"/>
    <lineage>
        <taxon>Bacteria</taxon>
        <taxon>Bacillati</taxon>
        <taxon>Chloroflexota</taxon>
        <taxon>Chloroflexia</taxon>
        <taxon>Herpetosiphonales</taxon>
        <taxon>Herpetosiphonaceae</taxon>
        <taxon>Herpetosiphon</taxon>
    </lineage>
</organism>